<dbReference type="InterPro" id="IPR032508">
    <property type="entry name" value="FecR_C"/>
</dbReference>
<dbReference type="InterPro" id="IPR012373">
    <property type="entry name" value="Ferrdict_sens_TM"/>
</dbReference>
<dbReference type="Gene3D" id="3.55.50.30">
    <property type="match status" value="1"/>
</dbReference>
<dbReference type="PIRSF" id="PIRSF018266">
    <property type="entry name" value="FecR"/>
    <property type="match status" value="1"/>
</dbReference>
<evidence type="ECO:0000313" key="5">
    <source>
        <dbReference type="Proteomes" id="UP000248790"/>
    </source>
</evidence>
<dbReference type="EMBL" id="QLMC01000002">
    <property type="protein sequence ID" value="RAK00172.1"/>
    <property type="molecule type" value="Genomic_DNA"/>
</dbReference>
<protein>
    <submittedName>
        <fullName evidence="4">FecR family protein</fullName>
    </submittedName>
</protein>
<dbReference type="PANTHER" id="PTHR30273:SF2">
    <property type="entry name" value="PROTEIN FECR"/>
    <property type="match status" value="1"/>
</dbReference>
<dbReference type="Proteomes" id="UP000248790">
    <property type="component" value="Unassembled WGS sequence"/>
</dbReference>
<keyword evidence="1" id="KW-0472">Membrane</keyword>
<evidence type="ECO:0000256" key="1">
    <source>
        <dbReference type="SAM" id="Phobius"/>
    </source>
</evidence>
<dbReference type="GO" id="GO:0016989">
    <property type="term" value="F:sigma factor antagonist activity"/>
    <property type="evidence" value="ECO:0007669"/>
    <property type="project" value="TreeGrafter"/>
</dbReference>
<sequence>MNQYDFDQLLKKYLAGHCSPEEEEQVLKWSAHVLNDEREPLNTVEQKETRKRLWKQLNTSALAKKYRIGWRQLALAAVVVLVSGLGYFFYRSATIPSSTPTVVRSSSEPATKPFEPSGYVVTKNTSSSPLDVTLEDGTVISLKRNSILSYPRHFDAKTRKVMLEGGAFFSVKRDVTRPFLVYTGELVTQVLGTSFTIESYRNAKTIEVQVVSGRVSVYENQRQSHQNRNGMILNPNQKITFDKTAKKLVAGLVAAPLIIEQPREKSELVFEEMPLPRVLEALQKAYQIEIIVETPALETCVFTGNLNDLPLHTQLLFICKSVNASYELRGTTFFVRGDGCLTN</sequence>
<dbReference type="RefSeq" id="WP_111627937.1">
    <property type="nucleotide sequence ID" value="NZ_QLMC01000002.1"/>
</dbReference>
<organism evidence="4 5">
    <name type="scientific">Larkinella arboricola</name>
    <dbReference type="NCBI Taxonomy" id="643671"/>
    <lineage>
        <taxon>Bacteria</taxon>
        <taxon>Pseudomonadati</taxon>
        <taxon>Bacteroidota</taxon>
        <taxon>Cytophagia</taxon>
        <taxon>Cytophagales</taxon>
        <taxon>Spirosomataceae</taxon>
        <taxon>Larkinella</taxon>
    </lineage>
</organism>
<reference evidence="4 5" key="1">
    <citation type="submission" date="2018-06" db="EMBL/GenBank/DDBJ databases">
        <title>Genomic Encyclopedia of Archaeal and Bacterial Type Strains, Phase II (KMG-II): from individual species to whole genera.</title>
        <authorList>
            <person name="Goeker M."/>
        </authorList>
    </citation>
    <scope>NUCLEOTIDE SEQUENCE [LARGE SCALE GENOMIC DNA]</scope>
    <source>
        <strain evidence="4 5">DSM 21851</strain>
    </source>
</reference>
<evidence type="ECO:0000259" key="3">
    <source>
        <dbReference type="Pfam" id="PF16344"/>
    </source>
</evidence>
<dbReference type="PANTHER" id="PTHR30273">
    <property type="entry name" value="PERIPLASMIC SIGNAL SENSOR AND SIGMA FACTOR ACTIVATOR FECR-RELATED"/>
    <property type="match status" value="1"/>
</dbReference>
<comment type="caution">
    <text evidence="4">The sequence shown here is derived from an EMBL/GenBank/DDBJ whole genome shotgun (WGS) entry which is preliminary data.</text>
</comment>
<accession>A0A327X1W1</accession>
<keyword evidence="1" id="KW-0812">Transmembrane</keyword>
<dbReference type="Pfam" id="PF04773">
    <property type="entry name" value="FecR"/>
    <property type="match status" value="1"/>
</dbReference>
<dbReference type="Gene3D" id="2.60.120.1440">
    <property type="match status" value="1"/>
</dbReference>
<feature type="transmembrane region" description="Helical" evidence="1">
    <location>
        <begin position="73"/>
        <end position="90"/>
    </location>
</feature>
<keyword evidence="5" id="KW-1185">Reference proteome</keyword>
<gene>
    <name evidence="4" type="ORF">LX87_01870</name>
</gene>
<keyword evidence="1" id="KW-1133">Transmembrane helix</keyword>
<dbReference type="AlphaFoldDB" id="A0A327X1W1"/>
<evidence type="ECO:0000313" key="4">
    <source>
        <dbReference type="EMBL" id="RAK00172.1"/>
    </source>
</evidence>
<name>A0A327X1W1_LARAB</name>
<evidence type="ECO:0000259" key="2">
    <source>
        <dbReference type="Pfam" id="PF04773"/>
    </source>
</evidence>
<proteinExistence type="predicted"/>
<feature type="domain" description="FecR protein" evidence="2">
    <location>
        <begin position="127"/>
        <end position="215"/>
    </location>
</feature>
<dbReference type="Pfam" id="PF16344">
    <property type="entry name" value="FecR_C"/>
    <property type="match status" value="1"/>
</dbReference>
<dbReference type="InterPro" id="IPR006860">
    <property type="entry name" value="FecR"/>
</dbReference>
<dbReference type="OrthoDB" id="645173at2"/>
<feature type="domain" description="Protein FecR C-terminal" evidence="3">
    <location>
        <begin position="267"/>
        <end position="334"/>
    </location>
</feature>